<dbReference type="InterPro" id="IPR036390">
    <property type="entry name" value="WH_DNA-bd_sf"/>
</dbReference>
<accession>A0ABQ0JAN0</accession>
<dbReference type="InterPro" id="IPR000595">
    <property type="entry name" value="cNMP-bd_dom"/>
</dbReference>
<name>A0ABQ0JAN0_9VIBR</name>
<dbReference type="InterPro" id="IPR014710">
    <property type="entry name" value="RmlC-like_jellyroll"/>
</dbReference>
<evidence type="ECO:0000313" key="2">
    <source>
        <dbReference type="EMBL" id="GAL25792.1"/>
    </source>
</evidence>
<dbReference type="Pfam" id="PF00027">
    <property type="entry name" value="cNMP_binding"/>
    <property type="match status" value="1"/>
</dbReference>
<dbReference type="SMART" id="SM00100">
    <property type="entry name" value="cNMP"/>
    <property type="match status" value="1"/>
</dbReference>
<proteinExistence type="predicted"/>
<keyword evidence="3" id="KW-1185">Reference proteome</keyword>
<dbReference type="SUPFAM" id="SSF51206">
    <property type="entry name" value="cAMP-binding domain-like"/>
    <property type="match status" value="1"/>
</dbReference>
<dbReference type="PROSITE" id="PS50042">
    <property type="entry name" value="CNMP_BINDING_3"/>
    <property type="match status" value="1"/>
</dbReference>
<reference evidence="3" key="1">
    <citation type="submission" date="2014-09" db="EMBL/GenBank/DDBJ databases">
        <title>Vibrio variabilis JCM 19239. (C206) whole genome shotgun sequence.</title>
        <authorList>
            <person name="Sawabe T."/>
            <person name="Meirelles P."/>
            <person name="Nakanishi M."/>
            <person name="Sayaka M."/>
            <person name="Hattori M."/>
            <person name="Ohkuma M."/>
        </authorList>
    </citation>
    <scope>NUCLEOTIDE SEQUENCE [LARGE SCALE GENOMIC DNA]</scope>
    <source>
        <strain evidence="3">JCM 19239</strain>
    </source>
</reference>
<protein>
    <recommendedName>
        <fullName evidence="1">Cyclic nucleotide-binding domain-containing protein</fullName>
    </recommendedName>
</protein>
<gene>
    <name evidence="2" type="ORF">JCM19239_4279</name>
</gene>
<feature type="domain" description="Cyclic nucleotide-binding" evidence="1">
    <location>
        <begin position="26"/>
        <end position="134"/>
    </location>
</feature>
<comment type="caution">
    <text evidence="2">The sequence shown here is derived from an EMBL/GenBank/DDBJ whole genome shotgun (WGS) entry which is preliminary data.</text>
</comment>
<dbReference type="InterPro" id="IPR036388">
    <property type="entry name" value="WH-like_DNA-bd_sf"/>
</dbReference>
<dbReference type="InterPro" id="IPR018490">
    <property type="entry name" value="cNMP-bd_dom_sf"/>
</dbReference>
<dbReference type="Proteomes" id="UP000029223">
    <property type="component" value="Unassembled WGS sequence"/>
</dbReference>
<dbReference type="Gene3D" id="2.60.120.10">
    <property type="entry name" value="Jelly Rolls"/>
    <property type="match status" value="1"/>
</dbReference>
<evidence type="ECO:0000259" key="1">
    <source>
        <dbReference type="PROSITE" id="PS50042"/>
    </source>
</evidence>
<dbReference type="SUPFAM" id="SSF46785">
    <property type="entry name" value="Winged helix' DNA-binding domain"/>
    <property type="match status" value="1"/>
</dbReference>
<dbReference type="CDD" id="cd00038">
    <property type="entry name" value="CAP_ED"/>
    <property type="match status" value="1"/>
</dbReference>
<reference evidence="3" key="2">
    <citation type="submission" date="2014-09" db="EMBL/GenBank/DDBJ databases">
        <authorList>
            <consortium name="NBRP consortium"/>
            <person name="Sawabe T."/>
            <person name="Meirelles P."/>
            <person name="Nakanishi M."/>
            <person name="Sayaka M."/>
            <person name="Hattori M."/>
            <person name="Ohkuma M."/>
        </authorList>
    </citation>
    <scope>NUCLEOTIDE SEQUENCE [LARGE SCALE GENOMIC DNA]</scope>
    <source>
        <strain evidence="3">JCM 19239</strain>
    </source>
</reference>
<sequence length="236" mass="26462">MSRVTNEIETIVSQALDITLSDSSSILASTKRVDYQMGDVILDQGMDAKGLVIVLDGVVGLKRYDSEGCERFVGIVGRGQLLFEDVLWGNQTQTSCSTALDNVSVITIPIEVAKKLHRENIEFANAVSKSLLSKCLLSNSINAMNCEPDMLRRVVSMVRIIAYYCKLDVIPMSMTQLGDILGMSRNRVSQALKYWNEKDEISMKRGKIYLNNGYEVNRASDQDIDWEYTVLFRNLA</sequence>
<dbReference type="EMBL" id="BBMS01000012">
    <property type="protein sequence ID" value="GAL25792.1"/>
    <property type="molecule type" value="Genomic_DNA"/>
</dbReference>
<evidence type="ECO:0000313" key="3">
    <source>
        <dbReference type="Proteomes" id="UP000029223"/>
    </source>
</evidence>
<organism evidence="2 3">
    <name type="scientific">Vibrio variabilis</name>
    <dbReference type="NCBI Taxonomy" id="990271"/>
    <lineage>
        <taxon>Bacteria</taxon>
        <taxon>Pseudomonadati</taxon>
        <taxon>Pseudomonadota</taxon>
        <taxon>Gammaproteobacteria</taxon>
        <taxon>Vibrionales</taxon>
        <taxon>Vibrionaceae</taxon>
        <taxon>Vibrio</taxon>
    </lineage>
</organism>
<dbReference type="Gene3D" id="1.10.10.10">
    <property type="entry name" value="Winged helix-like DNA-binding domain superfamily/Winged helix DNA-binding domain"/>
    <property type="match status" value="1"/>
</dbReference>